<name>A0ABM0MZJ8_SACKO</name>
<evidence type="ECO:0000313" key="3">
    <source>
        <dbReference type="RefSeq" id="XP_006825439.1"/>
    </source>
</evidence>
<dbReference type="PANTHER" id="PTHR10794">
    <property type="entry name" value="ABHYDROLASE DOMAIN-CONTAINING PROTEIN"/>
    <property type="match status" value="1"/>
</dbReference>
<dbReference type="SUPFAM" id="SSF53474">
    <property type="entry name" value="alpha/beta-Hydrolases"/>
    <property type="match status" value="1"/>
</dbReference>
<dbReference type="InterPro" id="IPR029058">
    <property type="entry name" value="AB_hydrolase_fold"/>
</dbReference>
<dbReference type="InterPro" id="IPR050960">
    <property type="entry name" value="AB_hydrolase_4_sf"/>
</dbReference>
<proteinExistence type="inferred from homology"/>
<comment type="similarity">
    <text evidence="1">Belongs to the AB hydrolase superfamily. AB hydrolase 4 family.</text>
</comment>
<protein>
    <submittedName>
        <fullName evidence="3">Abhydrolase domain-containing protein 2-like</fullName>
    </submittedName>
</protein>
<keyword evidence="2" id="KW-1185">Reference proteome</keyword>
<accession>A0ABM0MZJ8</accession>
<dbReference type="Proteomes" id="UP000694865">
    <property type="component" value="Unplaced"/>
</dbReference>
<dbReference type="GeneID" id="102805834"/>
<reference evidence="3" key="1">
    <citation type="submission" date="2025-08" db="UniProtKB">
        <authorList>
            <consortium name="RefSeq"/>
        </authorList>
    </citation>
    <scope>IDENTIFICATION</scope>
    <source>
        <tissue evidence="3">Testes</tissue>
    </source>
</reference>
<gene>
    <name evidence="3" type="primary">LOC102805834</name>
</gene>
<dbReference type="Gene3D" id="3.40.50.1820">
    <property type="entry name" value="alpha/beta hydrolase"/>
    <property type="match status" value="1"/>
</dbReference>
<dbReference type="PANTHER" id="PTHR10794:SF45">
    <property type="entry name" value="MONOACYLGLYCEROL LIPASE ABHD2"/>
    <property type="match status" value="1"/>
</dbReference>
<sequence>MSTWNWAANPVVVQILDRSTVVNRYLPTLLWGKSGHLQTFIYGKMGRFNCPVPRGVRRSVLMPDGATCTFDVFEPTEPHPQEGCTEEYAAMISYIESRHSDTHMIAAGFSMGANIVLKYLGEDTERQDKFLCGLSLCQGYDCFLGKDFLHRWESLRRLYNFAMTENQKLVLKRNKDMLFGAGAKAYYLKEGKKPPEYDLENTFEATSLMHIDDSFTR</sequence>
<evidence type="ECO:0000256" key="1">
    <source>
        <dbReference type="ARBA" id="ARBA00010884"/>
    </source>
</evidence>
<evidence type="ECO:0000313" key="2">
    <source>
        <dbReference type="Proteomes" id="UP000694865"/>
    </source>
</evidence>
<organism evidence="2 3">
    <name type="scientific">Saccoglossus kowalevskii</name>
    <name type="common">Acorn worm</name>
    <dbReference type="NCBI Taxonomy" id="10224"/>
    <lineage>
        <taxon>Eukaryota</taxon>
        <taxon>Metazoa</taxon>
        <taxon>Hemichordata</taxon>
        <taxon>Enteropneusta</taxon>
        <taxon>Harrimaniidae</taxon>
        <taxon>Saccoglossus</taxon>
    </lineage>
</organism>
<dbReference type="RefSeq" id="XP_006825439.1">
    <property type="nucleotide sequence ID" value="XM_006825376.1"/>
</dbReference>